<reference evidence="2 3" key="1">
    <citation type="submission" date="2024-02" db="EMBL/GenBank/DDBJ databases">
        <authorList>
            <person name="Chen Y."/>
            <person name="Shah S."/>
            <person name="Dougan E. K."/>
            <person name="Thang M."/>
            <person name="Chan C."/>
        </authorList>
    </citation>
    <scope>NUCLEOTIDE SEQUENCE [LARGE SCALE GENOMIC DNA]</scope>
</reference>
<accession>A0ABP0J4I2</accession>
<dbReference type="Proteomes" id="UP001642484">
    <property type="component" value="Unassembled WGS sequence"/>
</dbReference>
<evidence type="ECO:0000256" key="1">
    <source>
        <dbReference type="SAM" id="MobiDB-lite"/>
    </source>
</evidence>
<feature type="compositionally biased region" description="Low complexity" evidence="1">
    <location>
        <begin position="169"/>
        <end position="178"/>
    </location>
</feature>
<name>A0ABP0J4I2_9DINO</name>
<sequence length="178" mass="20364">MDAFKEGAAADMRLNPKGIQYRVVHWNPDQKPERQWRGVSDNVQIRKTYCLSARSVGDKTEHVQWRNLFFSDLMGTTSGSRVTLCSGLEKIPDKDRQWRRGHYTQKNWVAEFPTKTNALIHRHEDLGSHDTGTLGDSIEKKIARYERHLATKRKKSALKRSRALQDCESSSSTSSSSS</sequence>
<proteinExistence type="predicted"/>
<organism evidence="2 3">
    <name type="scientific">Durusdinium trenchii</name>
    <dbReference type="NCBI Taxonomy" id="1381693"/>
    <lineage>
        <taxon>Eukaryota</taxon>
        <taxon>Sar</taxon>
        <taxon>Alveolata</taxon>
        <taxon>Dinophyceae</taxon>
        <taxon>Suessiales</taxon>
        <taxon>Symbiodiniaceae</taxon>
        <taxon>Durusdinium</taxon>
    </lineage>
</organism>
<evidence type="ECO:0000313" key="3">
    <source>
        <dbReference type="Proteomes" id="UP001642484"/>
    </source>
</evidence>
<gene>
    <name evidence="2" type="ORF">CCMP2556_LOCUS9587</name>
</gene>
<comment type="caution">
    <text evidence="2">The sequence shown here is derived from an EMBL/GenBank/DDBJ whole genome shotgun (WGS) entry which is preliminary data.</text>
</comment>
<keyword evidence="3" id="KW-1185">Reference proteome</keyword>
<dbReference type="EMBL" id="CAXAMN010004446">
    <property type="protein sequence ID" value="CAK9009268.1"/>
    <property type="molecule type" value="Genomic_DNA"/>
</dbReference>
<feature type="compositionally biased region" description="Basic residues" evidence="1">
    <location>
        <begin position="153"/>
        <end position="162"/>
    </location>
</feature>
<evidence type="ECO:0000313" key="2">
    <source>
        <dbReference type="EMBL" id="CAK9009268.1"/>
    </source>
</evidence>
<protein>
    <submittedName>
        <fullName evidence="2">Uncharacterized protein</fullName>
    </submittedName>
</protein>
<feature type="region of interest" description="Disordered" evidence="1">
    <location>
        <begin position="153"/>
        <end position="178"/>
    </location>
</feature>